<dbReference type="RefSeq" id="XP_059600974.1">
    <property type="nucleotide sequence ID" value="XM_059748541.1"/>
</dbReference>
<dbReference type="KEGG" id="ang:An07g06680"/>
<name>A0AAJ8BPQ1_ASPNG</name>
<organism evidence="1">
    <name type="scientific">Aspergillus niger</name>
    <dbReference type="NCBI Taxonomy" id="5061"/>
    <lineage>
        <taxon>Eukaryota</taxon>
        <taxon>Fungi</taxon>
        <taxon>Dikarya</taxon>
        <taxon>Ascomycota</taxon>
        <taxon>Pezizomycotina</taxon>
        <taxon>Eurotiomycetes</taxon>
        <taxon>Eurotiomycetidae</taxon>
        <taxon>Eurotiales</taxon>
        <taxon>Aspergillaceae</taxon>
        <taxon>Aspergillus</taxon>
        <taxon>Aspergillus subgen. Circumdati</taxon>
    </lineage>
</organism>
<gene>
    <name evidence="1" type="ORF">An07g06680</name>
</gene>
<dbReference type="GeneID" id="84591439"/>
<reference evidence="1" key="2">
    <citation type="submission" date="2025-08" db="UniProtKB">
        <authorList>
            <consortium name="RefSeq"/>
        </authorList>
    </citation>
    <scope>IDENTIFICATION</scope>
</reference>
<dbReference type="AlphaFoldDB" id="A0AAJ8BPQ1"/>
<proteinExistence type="predicted"/>
<sequence length="162" mass="18231">MVMSVRRNFVKTRGLLGDCLDCLGHSVAWDTRRVLSQLRWSGKGRKSFRCTRLCPILGCMRIEFWLYAISSVSKVHFKLSFTAAALRMRQAVAASGCRSLDGSSGWLEMVRSRSKVQPDLSCLLVLWVAQAANRRKKWPLSGGCPCFGGVFTEDYNNKYEAV</sequence>
<dbReference type="VEuPathDB" id="FungiDB:An07g06680"/>
<evidence type="ECO:0000313" key="1">
    <source>
        <dbReference type="RefSeq" id="XP_059600974.1"/>
    </source>
</evidence>
<reference evidence="1" key="1">
    <citation type="submission" date="2025-02" db="EMBL/GenBank/DDBJ databases">
        <authorList>
            <consortium name="NCBI Genome Project"/>
        </authorList>
    </citation>
    <scope>NUCLEOTIDE SEQUENCE</scope>
</reference>
<accession>A0AAJ8BPQ1</accession>
<protein>
    <submittedName>
        <fullName evidence="1">Uncharacterized protein</fullName>
    </submittedName>
</protein>